<dbReference type="SUPFAM" id="SSF103481">
    <property type="entry name" value="Multidrug resistance efflux transporter EmrE"/>
    <property type="match status" value="2"/>
</dbReference>
<feature type="transmembrane region" description="Helical" evidence="5">
    <location>
        <begin position="230"/>
        <end position="252"/>
    </location>
</feature>
<dbReference type="Pfam" id="PF00892">
    <property type="entry name" value="EamA"/>
    <property type="match status" value="1"/>
</dbReference>
<keyword evidence="4 5" id="KW-0472">Membrane</keyword>
<dbReference type="EMBL" id="FNMZ01000015">
    <property type="protein sequence ID" value="SDX95884.1"/>
    <property type="molecule type" value="Genomic_DNA"/>
</dbReference>
<dbReference type="InterPro" id="IPR050638">
    <property type="entry name" value="AA-Vitamin_Transporters"/>
</dbReference>
<feature type="domain" description="EamA" evidence="6">
    <location>
        <begin position="171"/>
        <end position="298"/>
    </location>
</feature>
<accession>A0A1H3G0C6</accession>
<evidence type="ECO:0000256" key="3">
    <source>
        <dbReference type="ARBA" id="ARBA00022989"/>
    </source>
</evidence>
<proteinExistence type="predicted"/>
<dbReference type="STRING" id="356660.SAMN05444336_11515"/>
<sequence>MSAPTPTPTPSPSPAASPALPVAIPLVVTLVFFAANSVLGRAALGETAPGVAPDPAAFTALRLVSGAAMLALIVTAREGASGAAGLLARARWISALSLLGYAAFFSAAYIGVAAGLGALVLFGAVQVTMFAGALWGGERPPPMRWLGAVCGMAGLAWLTAPGAEAPPLVPALLMAGSGVCWGVFSLAGRGSTRPVADMAGAFALAAAAAVPLWLGAAALGLAPGLGLREAGLAVASGAVTSALGYAMWYGVLPRIDATLASVAQLTVPLIALAGGALWLGEVPTARFWVAAALILGGIGAATLVSRRR</sequence>
<comment type="subcellular location">
    <subcellularLocation>
        <location evidence="1">Membrane</location>
        <topology evidence="1">Multi-pass membrane protein</topology>
    </subcellularLocation>
</comment>
<evidence type="ECO:0000256" key="1">
    <source>
        <dbReference type="ARBA" id="ARBA00004141"/>
    </source>
</evidence>
<dbReference type="RefSeq" id="WP_245710695.1">
    <property type="nucleotide sequence ID" value="NZ_FNMZ01000015.1"/>
</dbReference>
<evidence type="ECO:0000313" key="8">
    <source>
        <dbReference type="Proteomes" id="UP000199118"/>
    </source>
</evidence>
<keyword evidence="3 5" id="KW-1133">Transmembrane helix</keyword>
<feature type="transmembrane region" description="Helical" evidence="5">
    <location>
        <begin position="56"/>
        <end position="76"/>
    </location>
</feature>
<feature type="transmembrane region" description="Helical" evidence="5">
    <location>
        <begin position="96"/>
        <end position="124"/>
    </location>
</feature>
<dbReference type="PANTHER" id="PTHR32322">
    <property type="entry name" value="INNER MEMBRANE TRANSPORTER"/>
    <property type="match status" value="1"/>
</dbReference>
<keyword evidence="8" id="KW-1185">Reference proteome</keyword>
<evidence type="ECO:0000313" key="7">
    <source>
        <dbReference type="EMBL" id="SDX95884.1"/>
    </source>
</evidence>
<dbReference type="PANTHER" id="PTHR32322:SF9">
    <property type="entry name" value="AMINO-ACID METABOLITE EFFLUX PUMP-RELATED"/>
    <property type="match status" value="1"/>
</dbReference>
<feature type="transmembrane region" description="Helical" evidence="5">
    <location>
        <begin position="169"/>
        <end position="187"/>
    </location>
</feature>
<feature type="transmembrane region" description="Helical" evidence="5">
    <location>
        <begin position="259"/>
        <end position="279"/>
    </location>
</feature>
<feature type="transmembrane region" description="Helical" evidence="5">
    <location>
        <begin position="199"/>
        <end position="224"/>
    </location>
</feature>
<gene>
    <name evidence="7" type="ORF">SAMN05444336_11515</name>
</gene>
<organism evidence="7 8">
    <name type="scientific">Albimonas donghaensis</name>
    <dbReference type="NCBI Taxonomy" id="356660"/>
    <lineage>
        <taxon>Bacteria</taxon>
        <taxon>Pseudomonadati</taxon>
        <taxon>Pseudomonadota</taxon>
        <taxon>Alphaproteobacteria</taxon>
        <taxon>Rhodobacterales</taxon>
        <taxon>Paracoccaceae</taxon>
        <taxon>Albimonas</taxon>
    </lineage>
</organism>
<dbReference type="GO" id="GO:0016020">
    <property type="term" value="C:membrane"/>
    <property type="evidence" value="ECO:0007669"/>
    <property type="project" value="UniProtKB-SubCell"/>
</dbReference>
<name>A0A1H3G0C6_9RHOB</name>
<evidence type="ECO:0000256" key="5">
    <source>
        <dbReference type="SAM" id="Phobius"/>
    </source>
</evidence>
<dbReference type="InterPro" id="IPR037185">
    <property type="entry name" value="EmrE-like"/>
</dbReference>
<dbReference type="Proteomes" id="UP000199118">
    <property type="component" value="Unassembled WGS sequence"/>
</dbReference>
<dbReference type="AlphaFoldDB" id="A0A1H3G0C6"/>
<evidence type="ECO:0000259" key="6">
    <source>
        <dbReference type="Pfam" id="PF00892"/>
    </source>
</evidence>
<keyword evidence="2 5" id="KW-0812">Transmembrane</keyword>
<reference evidence="7 8" key="1">
    <citation type="submission" date="2016-10" db="EMBL/GenBank/DDBJ databases">
        <authorList>
            <person name="de Groot N.N."/>
        </authorList>
    </citation>
    <scope>NUCLEOTIDE SEQUENCE [LARGE SCALE GENOMIC DNA]</scope>
    <source>
        <strain evidence="7 8">DSM 17890</strain>
    </source>
</reference>
<dbReference type="InterPro" id="IPR000620">
    <property type="entry name" value="EamA_dom"/>
</dbReference>
<evidence type="ECO:0000256" key="2">
    <source>
        <dbReference type="ARBA" id="ARBA00022692"/>
    </source>
</evidence>
<feature type="transmembrane region" description="Helical" evidence="5">
    <location>
        <begin position="20"/>
        <end position="44"/>
    </location>
</feature>
<feature type="transmembrane region" description="Helical" evidence="5">
    <location>
        <begin position="285"/>
        <end position="304"/>
    </location>
</feature>
<protein>
    <submittedName>
        <fullName evidence="7">Threonine/homoserine efflux transporter RhtA</fullName>
    </submittedName>
</protein>
<evidence type="ECO:0000256" key="4">
    <source>
        <dbReference type="ARBA" id="ARBA00023136"/>
    </source>
</evidence>